<dbReference type="EMBL" id="PSZC01000040">
    <property type="protein sequence ID" value="PPJ31838.1"/>
    <property type="molecule type" value="Genomic_DNA"/>
</dbReference>
<evidence type="ECO:0000256" key="3">
    <source>
        <dbReference type="ARBA" id="ARBA00022475"/>
    </source>
</evidence>
<name>A0A2S6ACL7_9NOCA</name>
<evidence type="ECO:0000313" key="9">
    <source>
        <dbReference type="EMBL" id="PPJ31838.1"/>
    </source>
</evidence>
<feature type="region of interest" description="Disordered" evidence="7">
    <location>
        <begin position="343"/>
        <end position="364"/>
    </location>
</feature>
<dbReference type="RefSeq" id="WP_104379227.1">
    <property type="nucleotide sequence ID" value="NZ_PSZC01000040.1"/>
</dbReference>
<proteinExistence type="inferred from homology"/>
<evidence type="ECO:0000256" key="1">
    <source>
        <dbReference type="ARBA" id="ARBA00004236"/>
    </source>
</evidence>
<comment type="caution">
    <text evidence="9">The sequence shown here is derived from an EMBL/GenBank/DDBJ whole genome shotgun (WGS) entry which is preliminary data.</text>
</comment>
<dbReference type="InterPro" id="IPR050051">
    <property type="entry name" value="EccE_dom"/>
</dbReference>
<evidence type="ECO:0000256" key="5">
    <source>
        <dbReference type="ARBA" id="ARBA00022989"/>
    </source>
</evidence>
<evidence type="ECO:0000256" key="2">
    <source>
        <dbReference type="ARBA" id="ARBA00007759"/>
    </source>
</evidence>
<comment type="similarity">
    <text evidence="2">Belongs to the EccE family.</text>
</comment>
<dbReference type="NCBIfam" id="TIGR03923">
    <property type="entry name" value="T7SS_EccE"/>
    <property type="match status" value="1"/>
</dbReference>
<gene>
    <name evidence="9" type="primary">eccE</name>
    <name evidence="9" type="ORF">C5E45_33155</name>
</gene>
<evidence type="ECO:0000256" key="4">
    <source>
        <dbReference type="ARBA" id="ARBA00022692"/>
    </source>
</evidence>
<dbReference type="Proteomes" id="UP000239874">
    <property type="component" value="Unassembled WGS sequence"/>
</dbReference>
<evidence type="ECO:0000256" key="7">
    <source>
        <dbReference type="SAM" id="MobiDB-lite"/>
    </source>
</evidence>
<feature type="region of interest" description="Disordered" evidence="7">
    <location>
        <begin position="540"/>
        <end position="582"/>
    </location>
</feature>
<dbReference type="Pfam" id="PF11203">
    <property type="entry name" value="EccE"/>
    <property type="match status" value="1"/>
</dbReference>
<evidence type="ECO:0000256" key="6">
    <source>
        <dbReference type="ARBA" id="ARBA00023136"/>
    </source>
</evidence>
<keyword evidence="5" id="KW-1133">Transmembrane helix</keyword>
<dbReference type="OrthoDB" id="4152590at2"/>
<reference evidence="9 10" key="1">
    <citation type="submission" date="2018-02" db="EMBL/GenBank/DDBJ databases">
        <title>8 Nocardia nova and 1 Nocardia cyriacigeorgica strain used for evolution to TMP-SMX.</title>
        <authorList>
            <person name="Mehta H."/>
            <person name="Weng J."/>
            <person name="Shamoo Y."/>
        </authorList>
    </citation>
    <scope>NUCLEOTIDE SEQUENCE [LARGE SCALE GENOMIC DNA]</scope>
    <source>
        <strain evidence="9 10">MDA3139</strain>
    </source>
</reference>
<protein>
    <submittedName>
        <fullName evidence="9">Type VII secretion protein EccE</fullName>
    </submittedName>
</protein>
<accession>A0A2S6ACL7</accession>
<comment type="subcellular location">
    <subcellularLocation>
        <location evidence="1">Cell membrane</location>
    </subcellularLocation>
</comment>
<organism evidence="9 10">
    <name type="scientific">Nocardia nova</name>
    <dbReference type="NCBI Taxonomy" id="37330"/>
    <lineage>
        <taxon>Bacteria</taxon>
        <taxon>Bacillati</taxon>
        <taxon>Actinomycetota</taxon>
        <taxon>Actinomycetes</taxon>
        <taxon>Mycobacteriales</taxon>
        <taxon>Nocardiaceae</taxon>
        <taxon>Nocardia</taxon>
    </lineage>
</organism>
<evidence type="ECO:0000259" key="8">
    <source>
        <dbReference type="Pfam" id="PF11203"/>
    </source>
</evidence>
<dbReference type="InterPro" id="IPR021368">
    <property type="entry name" value="T7SS_EccE"/>
</dbReference>
<keyword evidence="4" id="KW-0812">Transmembrane</keyword>
<keyword evidence="3" id="KW-1003">Cell membrane</keyword>
<evidence type="ECO:0000313" key="10">
    <source>
        <dbReference type="Proteomes" id="UP000239874"/>
    </source>
</evidence>
<sequence length="582" mass="62290">MSFPRIGGGAPERGPLAAVVIVGSVAVAGLWGRVPWWIAPAAATVVAITLTARVGERTAVRWLLDWCDYRFGRQARQELLHRLSRLRDVEVAAGVCGIREDGSSYVAMVQLAPNLDLPTVIAERELYTEDTVPVQDLLPMLDQFGVRIEIDIVTTGQRVRPAGSYSMLYDQLIGPHPVVGDRMTWLVLRLDPEHNLEALVRRGPVARSAPRALASAAHRIAGRLRERGMVAHALPAEALGDAIRLLHAGVELTDLRETWHHLESSAPGRSVTSYLIDWTRLGDAGLDDCWSWHRGRTTVVVSLAGGALGARGLVRYVGPVSSAAPPGYLRPLGGRQAEALRASLPTSTSVHRIPRTESGGDTATPEQLDALTIAIGPSGQILGSISGRPKHTLALPLFDPVRYNPRHRTIDVYADLPVAQQIVLRAMVVGADVEVHSARPQRWQQLVTAVGDPDSLRLATDASGTEQAPAAAGQATIAVFDQIPPRASAAHTTVTISEPGAPRRRSADLAIDQVSETAIDVSIPMRTVRVDLIEPRGETRYLDSMGNPPAAGPPAITVAGGASMPPAGPAHVVDAESDEVRR</sequence>
<dbReference type="AlphaFoldDB" id="A0A2S6ACL7"/>
<feature type="domain" description="Type VII secretion system protein EccE" evidence="8">
    <location>
        <begin position="179"/>
        <end position="274"/>
    </location>
</feature>
<dbReference type="GO" id="GO:0005886">
    <property type="term" value="C:plasma membrane"/>
    <property type="evidence" value="ECO:0007669"/>
    <property type="project" value="UniProtKB-SubCell"/>
</dbReference>
<keyword evidence="6" id="KW-0472">Membrane</keyword>